<comment type="caution">
    <text evidence="3">The sequence shown here is derived from an EMBL/GenBank/DDBJ whole genome shotgun (WGS) entry which is preliminary data.</text>
</comment>
<dbReference type="GO" id="GO:0032259">
    <property type="term" value="P:methylation"/>
    <property type="evidence" value="ECO:0007669"/>
    <property type="project" value="UniProtKB-KW"/>
</dbReference>
<accession>A0AAD3RS30</accession>
<organism evidence="3 4">
    <name type="scientific">Cryptomeria japonica</name>
    <name type="common">Japanese cedar</name>
    <name type="synonym">Cupressus japonica</name>
    <dbReference type="NCBI Taxonomy" id="3369"/>
    <lineage>
        <taxon>Eukaryota</taxon>
        <taxon>Viridiplantae</taxon>
        <taxon>Streptophyta</taxon>
        <taxon>Embryophyta</taxon>
        <taxon>Tracheophyta</taxon>
        <taxon>Spermatophyta</taxon>
        <taxon>Pinopsida</taxon>
        <taxon>Pinidae</taxon>
        <taxon>Conifers II</taxon>
        <taxon>Cupressales</taxon>
        <taxon>Cupressaceae</taxon>
        <taxon>Cryptomeria</taxon>
    </lineage>
</organism>
<keyword evidence="4" id="KW-1185">Reference proteome</keyword>
<dbReference type="GO" id="GO:0005739">
    <property type="term" value="C:mitochondrion"/>
    <property type="evidence" value="ECO:0007669"/>
    <property type="project" value="TreeGrafter"/>
</dbReference>
<sequence length="147" mass="16220">MLKDDSPFIAAVLGGDTLYELRSSLQLAELERLSGFSSHVSPKTTGQDIARLLQACGYKLITVDITDMKIRYPSMFELMFDIQGMGESNASIFGSKHMHKEVLQASAAIYQNLYGSGNIEEGVPATFQVIHFIGWKNPTKATSLRSQ</sequence>
<dbReference type="AlphaFoldDB" id="A0AAD3RS30"/>
<evidence type="ECO:0000256" key="2">
    <source>
        <dbReference type="ARBA" id="ARBA00022679"/>
    </source>
</evidence>
<dbReference type="GO" id="GO:0008168">
    <property type="term" value="F:methyltransferase activity"/>
    <property type="evidence" value="ECO:0007669"/>
    <property type="project" value="UniProtKB-KW"/>
</dbReference>
<keyword evidence="1" id="KW-0489">Methyltransferase</keyword>
<keyword evidence="2" id="KW-0808">Transferase</keyword>
<dbReference type="PANTHER" id="PTHR13090">
    <property type="entry name" value="ARGININE-HYDROXYLASE NDUFAF5, MITOCHONDRIAL"/>
    <property type="match status" value="1"/>
</dbReference>
<gene>
    <name evidence="3" type="ORF">SUGI_1511210</name>
</gene>
<name>A0AAD3RS30_CRYJA</name>
<dbReference type="EMBL" id="BSEH01000972">
    <property type="protein sequence ID" value="GLJ59499.1"/>
    <property type="molecule type" value="Genomic_DNA"/>
</dbReference>
<dbReference type="GO" id="GO:0032981">
    <property type="term" value="P:mitochondrial respiratory chain complex I assembly"/>
    <property type="evidence" value="ECO:0007669"/>
    <property type="project" value="TreeGrafter"/>
</dbReference>
<protein>
    <submittedName>
        <fullName evidence="3">Uncharacterized protein</fullName>
    </submittedName>
</protein>
<dbReference type="InterPro" id="IPR050602">
    <property type="entry name" value="Malonyl-ACP_OMT"/>
</dbReference>
<evidence type="ECO:0000256" key="1">
    <source>
        <dbReference type="ARBA" id="ARBA00022603"/>
    </source>
</evidence>
<evidence type="ECO:0000313" key="3">
    <source>
        <dbReference type="EMBL" id="GLJ59499.1"/>
    </source>
</evidence>
<evidence type="ECO:0000313" key="4">
    <source>
        <dbReference type="Proteomes" id="UP001234787"/>
    </source>
</evidence>
<reference evidence="3" key="1">
    <citation type="submission" date="2022-12" db="EMBL/GenBank/DDBJ databases">
        <title>Chromosome-Level Genome Assembly of Japanese Cedar (Cryptomeriajaponica D. Don).</title>
        <authorList>
            <person name="Fujino T."/>
            <person name="Yamaguchi K."/>
            <person name="Yokoyama T."/>
            <person name="Hamanaka T."/>
            <person name="Harazono Y."/>
            <person name="Kamada H."/>
            <person name="Kobayashi W."/>
            <person name="Ujino-Ihara T."/>
            <person name="Uchiyama K."/>
            <person name="Matsumoto A."/>
            <person name="Izuno A."/>
            <person name="Tsumura Y."/>
            <person name="Toyoda A."/>
            <person name="Shigenobu S."/>
            <person name="Moriguchi Y."/>
            <person name="Ueno S."/>
            <person name="Kasahara M."/>
        </authorList>
    </citation>
    <scope>NUCLEOTIDE SEQUENCE</scope>
</reference>
<proteinExistence type="predicted"/>
<dbReference type="PANTHER" id="PTHR13090:SF1">
    <property type="entry name" value="ARGININE-HYDROXYLASE NDUFAF5, MITOCHONDRIAL"/>
    <property type="match status" value="1"/>
</dbReference>
<dbReference type="Proteomes" id="UP001234787">
    <property type="component" value="Unassembled WGS sequence"/>
</dbReference>